<name>A0A9W6PBH1_9ACTN</name>
<gene>
    <name evidence="2" type="ORF">Nans01_48390</name>
</gene>
<protein>
    <submittedName>
        <fullName evidence="2">Uncharacterized protein</fullName>
    </submittedName>
</protein>
<feature type="transmembrane region" description="Helical" evidence="1">
    <location>
        <begin position="106"/>
        <end position="139"/>
    </location>
</feature>
<keyword evidence="1" id="KW-0812">Transmembrane</keyword>
<evidence type="ECO:0000313" key="3">
    <source>
        <dbReference type="Proteomes" id="UP001165092"/>
    </source>
</evidence>
<feature type="transmembrane region" description="Helical" evidence="1">
    <location>
        <begin position="159"/>
        <end position="180"/>
    </location>
</feature>
<dbReference type="EMBL" id="BSQG01000017">
    <property type="protein sequence ID" value="GLU50488.1"/>
    <property type="molecule type" value="Genomic_DNA"/>
</dbReference>
<dbReference type="RefSeq" id="WP_285762029.1">
    <property type="nucleotide sequence ID" value="NZ_BSQG01000017.1"/>
</dbReference>
<evidence type="ECO:0000313" key="2">
    <source>
        <dbReference type="EMBL" id="GLU50488.1"/>
    </source>
</evidence>
<dbReference type="AlphaFoldDB" id="A0A9W6PBH1"/>
<proteinExistence type="predicted"/>
<keyword evidence="3" id="KW-1185">Reference proteome</keyword>
<reference evidence="2" key="1">
    <citation type="submission" date="2023-02" db="EMBL/GenBank/DDBJ databases">
        <title>Nocardiopsis ansamitocini NBRC 112285.</title>
        <authorList>
            <person name="Ichikawa N."/>
            <person name="Sato H."/>
            <person name="Tonouchi N."/>
        </authorList>
    </citation>
    <scope>NUCLEOTIDE SEQUENCE</scope>
    <source>
        <strain evidence="2">NBRC 112285</strain>
    </source>
</reference>
<keyword evidence="1" id="KW-0472">Membrane</keyword>
<organism evidence="2 3">
    <name type="scientific">Nocardiopsis ansamitocini</name>
    <dbReference type="NCBI Taxonomy" id="1670832"/>
    <lineage>
        <taxon>Bacteria</taxon>
        <taxon>Bacillati</taxon>
        <taxon>Actinomycetota</taxon>
        <taxon>Actinomycetes</taxon>
        <taxon>Streptosporangiales</taxon>
        <taxon>Nocardiopsidaceae</taxon>
        <taxon>Nocardiopsis</taxon>
    </lineage>
</organism>
<keyword evidence="1" id="KW-1133">Transmembrane helix</keyword>
<sequence length="268" mass="26674">MPSPVRVVGRVLPRLLLGAALAAAALYAMFYALDRRYYGVFATVPEAVGAGTQSLLARVVLALALVVPVLVVVAALAATVAALTGKGGRTGRFLRAATGDRRVRAVVAALVTGAALAGIVAGLAPTLGAVTVVVIGVLLTLLCYRPAYLLLKPGSAGNLLVPAVVALAVLGVGGVVVGAADREARELRASGRPGPVSALLGVPPRQVTAVDVRAGRGAPVADGRTLVLLGAASGSFTLYDCARQATFSMPVGQVVLARAAGGSAVATC</sequence>
<feature type="transmembrane region" description="Helical" evidence="1">
    <location>
        <begin position="12"/>
        <end position="33"/>
    </location>
</feature>
<evidence type="ECO:0000256" key="1">
    <source>
        <dbReference type="SAM" id="Phobius"/>
    </source>
</evidence>
<comment type="caution">
    <text evidence="2">The sequence shown here is derived from an EMBL/GenBank/DDBJ whole genome shotgun (WGS) entry which is preliminary data.</text>
</comment>
<accession>A0A9W6PBH1</accession>
<feature type="transmembrane region" description="Helical" evidence="1">
    <location>
        <begin position="59"/>
        <end position="85"/>
    </location>
</feature>
<dbReference type="Proteomes" id="UP001165092">
    <property type="component" value="Unassembled WGS sequence"/>
</dbReference>